<dbReference type="AlphaFoldDB" id="A0A6C0CUZ5"/>
<sequence length="100" mass="11124">MPTFESIPPSEAVITGRSKLGTLQVLKRRSNEPNSVITSKHVDAARSEAEKAISLLETELGLERNEHGIRHYTALDDSMYSRRTLALVNDLYEATGKIRA</sequence>
<proteinExistence type="predicted"/>
<accession>A0A6C0CUZ5</accession>
<organism evidence="1">
    <name type="scientific">viral metagenome</name>
    <dbReference type="NCBI Taxonomy" id="1070528"/>
    <lineage>
        <taxon>unclassified sequences</taxon>
        <taxon>metagenomes</taxon>
        <taxon>organismal metagenomes</taxon>
    </lineage>
</organism>
<protein>
    <submittedName>
        <fullName evidence="1">Uncharacterized protein</fullName>
    </submittedName>
</protein>
<name>A0A6C0CUZ5_9ZZZZ</name>
<reference evidence="1" key="1">
    <citation type="journal article" date="2020" name="Nature">
        <title>Giant virus diversity and host interactions through global metagenomics.</title>
        <authorList>
            <person name="Schulz F."/>
            <person name="Roux S."/>
            <person name="Paez-Espino D."/>
            <person name="Jungbluth S."/>
            <person name="Walsh D.A."/>
            <person name="Denef V.J."/>
            <person name="McMahon K.D."/>
            <person name="Konstantinidis K.T."/>
            <person name="Eloe-Fadrosh E.A."/>
            <person name="Kyrpides N.C."/>
            <person name="Woyke T."/>
        </authorList>
    </citation>
    <scope>NUCLEOTIDE SEQUENCE</scope>
    <source>
        <strain evidence="1">GVMAG-M-3300021963-12</strain>
    </source>
</reference>
<dbReference type="EMBL" id="MN739481">
    <property type="protein sequence ID" value="QHT07325.1"/>
    <property type="molecule type" value="Genomic_DNA"/>
</dbReference>
<evidence type="ECO:0000313" key="1">
    <source>
        <dbReference type="EMBL" id="QHT07325.1"/>
    </source>
</evidence>